<dbReference type="PANTHER" id="PTHR24567:SF68">
    <property type="entry name" value="DNA-BINDING TRANSCRIPTIONAL DUAL REGULATOR CRP"/>
    <property type="match status" value="1"/>
</dbReference>
<dbReference type="InterPro" id="IPR000595">
    <property type="entry name" value="cNMP-bd_dom"/>
</dbReference>
<dbReference type="EMBL" id="RBIN01000008">
    <property type="protein sequence ID" value="RKQ96977.1"/>
    <property type="molecule type" value="Genomic_DNA"/>
</dbReference>
<evidence type="ECO:0000313" key="6">
    <source>
        <dbReference type="Proteomes" id="UP000281975"/>
    </source>
</evidence>
<dbReference type="SMART" id="SM00419">
    <property type="entry name" value="HTH_CRP"/>
    <property type="match status" value="1"/>
</dbReference>
<dbReference type="Proteomes" id="UP000281975">
    <property type="component" value="Unassembled WGS sequence"/>
</dbReference>
<dbReference type="GO" id="GO:0003700">
    <property type="term" value="F:DNA-binding transcription factor activity"/>
    <property type="evidence" value="ECO:0007669"/>
    <property type="project" value="TreeGrafter"/>
</dbReference>
<dbReference type="GO" id="GO:0005829">
    <property type="term" value="C:cytosol"/>
    <property type="evidence" value="ECO:0007669"/>
    <property type="project" value="TreeGrafter"/>
</dbReference>
<name>A0A420WU55_9GAMM</name>
<keyword evidence="3" id="KW-0804">Transcription</keyword>
<dbReference type="SUPFAM" id="SSF51206">
    <property type="entry name" value="cAMP-binding domain-like"/>
    <property type="match status" value="1"/>
</dbReference>
<accession>A0A420WU55</accession>
<dbReference type="SMART" id="SM00100">
    <property type="entry name" value="cNMP"/>
    <property type="match status" value="1"/>
</dbReference>
<dbReference type="SUPFAM" id="SSF46785">
    <property type="entry name" value="Winged helix' DNA-binding domain"/>
    <property type="match status" value="1"/>
</dbReference>
<evidence type="ECO:0000256" key="3">
    <source>
        <dbReference type="ARBA" id="ARBA00023163"/>
    </source>
</evidence>
<sequence>MSHTESCMVRQLQHYASFNEREIELLGTLERSPEEVQGGATIWQEGEQASEMAVISKGWACSYYTLEDGTRLILDILLPGDIAGLREFAQSAHQAGVRAVTDCTICRFPYRHLGEVFDQSGKLTRVIFAAAATQQSIMVERMINLGRRDAATRIAHLLCEMYTRLSRMNNHMKLQFRLPLSQEVMADVTGLSTVHVSRTFTHLNSEGLARRYRHQIDIPDLARLKQFAGFSEGYLGIPSIIDSHR</sequence>
<dbReference type="CDD" id="cd00038">
    <property type="entry name" value="CAP_ED"/>
    <property type="match status" value="1"/>
</dbReference>
<dbReference type="InterPro" id="IPR050397">
    <property type="entry name" value="Env_Response_Regulators"/>
</dbReference>
<keyword evidence="1" id="KW-0805">Transcription regulation</keyword>
<evidence type="ECO:0000259" key="4">
    <source>
        <dbReference type="PROSITE" id="PS51063"/>
    </source>
</evidence>
<protein>
    <submittedName>
        <fullName evidence="5">CRP-like cAMP-binding protein</fullName>
    </submittedName>
</protein>
<dbReference type="InterPro" id="IPR014710">
    <property type="entry name" value="RmlC-like_jellyroll"/>
</dbReference>
<dbReference type="InterPro" id="IPR036390">
    <property type="entry name" value="WH_DNA-bd_sf"/>
</dbReference>
<feature type="domain" description="HTH crp-type" evidence="4">
    <location>
        <begin position="148"/>
        <end position="222"/>
    </location>
</feature>
<dbReference type="Pfam" id="PF13545">
    <property type="entry name" value="HTH_Crp_2"/>
    <property type="match status" value="1"/>
</dbReference>
<gene>
    <name evidence="5" type="ORF">C7446_2838</name>
</gene>
<dbReference type="InterPro" id="IPR036388">
    <property type="entry name" value="WH-like_DNA-bd_sf"/>
</dbReference>
<dbReference type="AlphaFoldDB" id="A0A420WU55"/>
<dbReference type="GO" id="GO:0003677">
    <property type="term" value="F:DNA binding"/>
    <property type="evidence" value="ECO:0007669"/>
    <property type="project" value="UniProtKB-KW"/>
</dbReference>
<dbReference type="RefSeq" id="WP_245977855.1">
    <property type="nucleotide sequence ID" value="NZ_RBIN01000008.1"/>
</dbReference>
<dbReference type="InterPro" id="IPR018490">
    <property type="entry name" value="cNMP-bd_dom_sf"/>
</dbReference>
<dbReference type="InterPro" id="IPR012318">
    <property type="entry name" value="HTH_CRP"/>
</dbReference>
<organism evidence="5 6">
    <name type="scientific">Kushneria sinocarnis</name>
    <dbReference type="NCBI Taxonomy" id="595502"/>
    <lineage>
        <taxon>Bacteria</taxon>
        <taxon>Pseudomonadati</taxon>
        <taxon>Pseudomonadota</taxon>
        <taxon>Gammaproteobacteria</taxon>
        <taxon>Oceanospirillales</taxon>
        <taxon>Halomonadaceae</taxon>
        <taxon>Kushneria</taxon>
    </lineage>
</organism>
<proteinExistence type="predicted"/>
<keyword evidence="2" id="KW-0238">DNA-binding</keyword>
<dbReference type="Gene3D" id="2.60.120.10">
    <property type="entry name" value="Jelly Rolls"/>
    <property type="match status" value="1"/>
</dbReference>
<comment type="caution">
    <text evidence="5">The sequence shown here is derived from an EMBL/GenBank/DDBJ whole genome shotgun (WGS) entry which is preliminary data.</text>
</comment>
<evidence type="ECO:0000313" key="5">
    <source>
        <dbReference type="EMBL" id="RKQ96977.1"/>
    </source>
</evidence>
<reference evidence="5 6" key="1">
    <citation type="submission" date="2018-10" db="EMBL/GenBank/DDBJ databases">
        <title>Genomic Encyclopedia of Type Strains, Phase IV (KMG-IV): sequencing the most valuable type-strain genomes for metagenomic binning, comparative biology and taxonomic classification.</title>
        <authorList>
            <person name="Goeker M."/>
        </authorList>
    </citation>
    <scope>NUCLEOTIDE SEQUENCE [LARGE SCALE GENOMIC DNA]</scope>
    <source>
        <strain evidence="5 6">DSM 23229</strain>
    </source>
</reference>
<dbReference type="PROSITE" id="PS51063">
    <property type="entry name" value="HTH_CRP_2"/>
    <property type="match status" value="1"/>
</dbReference>
<evidence type="ECO:0000256" key="2">
    <source>
        <dbReference type="ARBA" id="ARBA00023125"/>
    </source>
</evidence>
<keyword evidence="6" id="KW-1185">Reference proteome</keyword>
<dbReference type="Pfam" id="PF00027">
    <property type="entry name" value="cNMP_binding"/>
    <property type="match status" value="1"/>
</dbReference>
<evidence type="ECO:0000256" key="1">
    <source>
        <dbReference type="ARBA" id="ARBA00023015"/>
    </source>
</evidence>
<dbReference type="Gene3D" id="1.10.10.10">
    <property type="entry name" value="Winged helix-like DNA-binding domain superfamily/Winged helix DNA-binding domain"/>
    <property type="match status" value="1"/>
</dbReference>
<dbReference type="PANTHER" id="PTHR24567">
    <property type="entry name" value="CRP FAMILY TRANSCRIPTIONAL REGULATORY PROTEIN"/>
    <property type="match status" value="1"/>
</dbReference>